<keyword evidence="1 3" id="KW-0378">Hydrolase</keyword>
<comment type="similarity">
    <text evidence="3">Belongs to the glucosamine/galactosamine-6-phosphate isomerase family. NagB subfamily.</text>
</comment>
<sequence>MKVIVAKNYEELSDIAAKQIVELVSEKPQAILGLATGSTPEGMYKRLVELYNENKVDFSKTKSFNLDEYKGLKGEHPQSYRYFMNTKLFDHINIDKANTYVPNGTAENIEEECLAYDERITAAGGIDLQVLGIGNNGHIGFNEPSDFLYMGTHLTDLTEDTINANSRFFDSKDEVPTQAITMGLGGIMKAKRILLLASGEKKAPIIAKLVEGKISTKIPASILQVHSDVVVIVNEAAASLLKKNSIRNIESISL</sequence>
<dbReference type="RefSeq" id="WP_264849122.1">
    <property type="nucleotide sequence ID" value="NZ_BRXR01000001.1"/>
</dbReference>
<dbReference type="NCBIfam" id="NF001684">
    <property type="entry name" value="PRK00443.1-4"/>
    <property type="match status" value="1"/>
</dbReference>
<dbReference type="PROSITE" id="PS01161">
    <property type="entry name" value="GLC_GALNAC_ISOMERASE"/>
    <property type="match status" value="1"/>
</dbReference>
<organism evidence="5 6">
    <name type="scientific">Clostridium omnivorum</name>
    <dbReference type="NCBI Taxonomy" id="1604902"/>
    <lineage>
        <taxon>Bacteria</taxon>
        <taxon>Bacillati</taxon>
        <taxon>Bacillota</taxon>
        <taxon>Clostridia</taxon>
        <taxon>Eubacteriales</taxon>
        <taxon>Clostridiaceae</taxon>
        <taxon>Clostridium</taxon>
    </lineage>
</organism>
<dbReference type="EC" id="3.5.99.6" evidence="3"/>
<name>A0ABQ5N3T7_9CLOT</name>
<comment type="catalytic activity">
    <reaction evidence="3">
        <text>alpha-D-glucosamine 6-phosphate + H2O = beta-D-fructose 6-phosphate + NH4(+)</text>
        <dbReference type="Rhea" id="RHEA:12172"/>
        <dbReference type="ChEBI" id="CHEBI:15377"/>
        <dbReference type="ChEBI" id="CHEBI:28938"/>
        <dbReference type="ChEBI" id="CHEBI:57634"/>
        <dbReference type="ChEBI" id="CHEBI:75989"/>
        <dbReference type="EC" id="3.5.99.6"/>
    </reaction>
</comment>
<feature type="active site" description="For ring-opening step" evidence="3">
    <location>
        <position position="143"/>
    </location>
</feature>
<evidence type="ECO:0000313" key="5">
    <source>
        <dbReference type="EMBL" id="GLC29846.1"/>
    </source>
</evidence>
<feature type="active site" description="For ring-opening step" evidence="3">
    <location>
        <position position="136"/>
    </location>
</feature>
<dbReference type="Gene3D" id="3.40.50.1360">
    <property type="match status" value="1"/>
</dbReference>
<comment type="pathway">
    <text evidence="3">Amino-sugar metabolism; N-acetylneuraminate degradation; D-fructose 6-phosphate from N-acetylneuraminate: step 5/5.</text>
</comment>
<dbReference type="HAMAP" id="MF_01241">
    <property type="entry name" value="GlcN6P_deamin"/>
    <property type="match status" value="1"/>
</dbReference>
<dbReference type="Proteomes" id="UP001208567">
    <property type="component" value="Unassembled WGS sequence"/>
</dbReference>
<evidence type="ECO:0000256" key="1">
    <source>
        <dbReference type="ARBA" id="ARBA00022801"/>
    </source>
</evidence>
<proteinExistence type="inferred from homology"/>
<dbReference type="CDD" id="cd01399">
    <property type="entry name" value="GlcN6P_deaminase"/>
    <property type="match status" value="1"/>
</dbReference>
<protein>
    <recommendedName>
        <fullName evidence="3">Glucosamine-6-phosphate deaminase</fullName>
        <ecNumber evidence="3">3.5.99.6</ecNumber>
    </recommendedName>
    <alternativeName>
        <fullName evidence="3">GlcN6P deaminase</fullName>
        <shortName evidence="3">GNPDA</shortName>
    </alternativeName>
    <alternativeName>
        <fullName evidence="3">Glucosamine-6-phosphate isomerase</fullName>
    </alternativeName>
</protein>
<dbReference type="InterPro" id="IPR018321">
    <property type="entry name" value="Glucosamine6P_isomerase_CS"/>
</dbReference>
<feature type="domain" description="Glucosamine/galactosamine-6-phosphate isomerase" evidence="4">
    <location>
        <begin position="11"/>
        <end position="227"/>
    </location>
</feature>
<evidence type="ECO:0000313" key="6">
    <source>
        <dbReference type="Proteomes" id="UP001208567"/>
    </source>
</evidence>
<evidence type="ECO:0000256" key="2">
    <source>
        <dbReference type="ARBA" id="ARBA00023277"/>
    </source>
</evidence>
<dbReference type="NCBIfam" id="TIGR00502">
    <property type="entry name" value="nagB"/>
    <property type="match status" value="1"/>
</dbReference>
<evidence type="ECO:0000256" key="3">
    <source>
        <dbReference type="HAMAP-Rule" id="MF_01241"/>
    </source>
</evidence>
<dbReference type="SUPFAM" id="SSF100950">
    <property type="entry name" value="NagB/RpiA/CoA transferase-like"/>
    <property type="match status" value="1"/>
</dbReference>
<keyword evidence="2 3" id="KW-0119">Carbohydrate metabolism</keyword>
<dbReference type="InterPro" id="IPR037171">
    <property type="entry name" value="NagB/RpiA_transferase-like"/>
</dbReference>
<accession>A0ABQ5N3T7</accession>
<dbReference type="PANTHER" id="PTHR11280:SF5">
    <property type="entry name" value="GLUCOSAMINE-6-PHOSPHATE ISOMERASE"/>
    <property type="match status" value="1"/>
</dbReference>
<gene>
    <name evidence="3 5" type="primary">nagB</name>
    <name evidence="5" type="ORF">bsdE14_12560</name>
</gene>
<comment type="caution">
    <text evidence="5">The sequence shown here is derived from an EMBL/GenBank/DDBJ whole genome shotgun (WGS) entry which is preliminary data.</text>
</comment>
<comment type="caution">
    <text evidence="3">Lacks conserved residue(s) required for the propagation of feature annotation.</text>
</comment>
<reference evidence="5 6" key="1">
    <citation type="journal article" date="2024" name="Int. J. Syst. Evol. Microbiol.">
        <title>Clostridium omnivorum sp. nov., isolated from anoxic soil under the treatment of reductive soil disinfestation.</title>
        <authorList>
            <person name="Ueki A."/>
            <person name="Tonouchi A."/>
            <person name="Kaku N."/>
            <person name="Honma S."/>
            <person name="Ueki K."/>
        </authorList>
    </citation>
    <scope>NUCLEOTIDE SEQUENCE [LARGE SCALE GENOMIC DNA]</scope>
    <source>
        <strain evidence="5 6">E14</strain>
    </source>
</reference>
<feature type="active site" description="Proton acceptor; for ring-opening step" evidence="3">
    <location>
        <position position="138"/>
    </location>
</feature>
<dbReference type="PANTHER" id="PTHR11280">
    <property type="entry name" value="GLUCOSAMINE-6-PHOSPHATE ISOMERASE"/>
    <property type="match status" value="1"/>
</dbReference>
<evidence type="ECO:0000259" key="4">
    <source>
        <dbReference type="Pfam" id="PF01182"/>
    </source>
</evidence>
<feature type="active site" description="Proton acceptor; for enolization step" evidence="3">
    <location>
        <position position="67"/>
    </location>
</feature>
<dbReference type="Pfam" id="PF01182">
    <property type="entry name" value="Glucosamine_iso"/>
    <property type="match status" value="1"/>
</dbReference>
<comment type="function">
    <text evidence="3">Catalyzes the reversible isomerization-deamination of glucosamine 6-phosphate (GlcN6P) to form fructose 6-phosphate (Fru6P) and ammonium ion.</text>
</comment>
<dbReference type="EMBL" id="BRXR01000001">
    <property type="protein sequence ID" value="GLC29846.1"/>
    <property type="molecule type" value="Genomic_DNA"/>
</dbReference>
<dbReference type="InterPro" id="IPR004547">
    <property type="entry name" value="Glucosamine6P_isomerase"/>
</dbReference>
<keyword evidence="6" id="KW-1185">Reference proteome</keyword>
<dbReference type="InterPro" id="IPR006148">
    <property type="entry name" value="Glc/Gal-6P_isomerase"/>
</dbReference>